<dbReference type="GO" id="GO:0005737">
    <property type="term" value="C:cytoplasm"/>
    <property type="evidence" value="ECO:0007669"/>
    <property type="project" value="TreeGrafter"/>
</dbReference>
<evidence type="ECO:0000256" key="4">
    <source>
        <dbReference type="ARBA" id="ARBA00022475"/>
    </source>
</evidence>
<feature type="transmembrane region" description="Helical" evidence="14">
    <location>
        <begin position="466"/>
        <end position="485"/>
    </location>
</feature>
<dbReference type="PANTHER" id="PTHR11923:SF69">
    <property type="entry name" value="SENSORY NEURON MEMBRANE PROTEIN 1"/>
    <property type="match status" value="1"/>
</dbReference>
<keyword evidence="5" id="KW-0716">Sensory transduction</keyword>
<evidence type="ECO:0000256" key="14">
    <source>
        <dbReference type="SAM" id="Phobius"/>
    </source>
</evidence>
<keyword evidence="7" id="KW-0552">Olfaction</keyword>
<protein>
    <recommendedName>
        <fullName evidence="13">Sensory neuron membrane protein 1</fullName>
    </recommendedName>
</protein>
<sequence length="506" mass="56939">MHSILSKLNTTKIIIISFCFLIAGILLGFILMPMGLRKLIKSQINLSPKSDVRVMYTKVPFPLEFKIYLFNLTNREHVRRGAKPHLQQIGPFYFEEWKEKFDLLDDDTEDTLSYHYKNTFIFRPDLSGPGLTGNEIITMPHPLISGLLLSINIDKKPMLPLISKAVNIVFNDPIDIFWQGRVMDILFDGIPVDCSSNAFEAAAVCSVFSTGEVSAVLPLNETHYKFSLFGSTNATDLGEFKVMRGVKNYNEIGKVVAFNGETEMDVWPEDECNQYVGTDSTIFSSLMDVNDGIWAYEPAICRSLGAHYVGKSKYMGVPTAQFDLDIGSEQNTKECFCRDFPDDCPKKGTFDLFPCVGAPMFGSLPHFFNADPSLLDNIEGLSPNKEEHAIFMHFETLSGTPMSAAKRLQFNLEVVPIEEVPIMQEMREMLYPMFWVEEGANLNKTYVNMIKNTLILAVRIKNGFKWMCIIGGICGLIFAGVLFYMKENAVVEVSSGKKPALNRIKA</sequence>
<evidence type="ECO:0000256" key="3">
    <source>
        <dbReference type="ARBA" id="ARBA00010532"/>
    </source>
</evidence>
<evidence type="ECO:0000256" key="5">
    <source>
        <dbReference type="ARBA" id="ARBA00022606"/>
    </source>
</evidence>
<evidence type="ECO:0000256" key="11">
    <source>
        <dbReference type="ARBA" id="ARBA00023170"/>
    </source>
</evidence>
<keyword evidence="10" id="KW-1015">Disulfide bond</keyword>
<comment type="subcellular location">
    <subcellularLocation>
        <location evidence="2">Cell membrane</location>
        <topology evidence="2">Multi-pass membrane protein</topology>
    </subcellularLocation>
</comment>
<evidence type="ECO:0000256" key="9">
    <source>
        <dbReference type="ARBA" id="ARBA00023136"/>
    </source>
</evidence>
<proteinExistence type="evidence at transcript level"/>
<keyword evidence="4" id="KW-1003">Cell membrane</keyword>
<keyword evidence="11" id="KW-0675">Receptor</keyword>
<keyword evidence="6 14" id="KW-0812">Transmembrane</keyword>
<evidence type="ECO:0000256" key="8">
    <source>
        <dbReference type="ARBA" id="ARBA00022989"/>
    </source>
</evidence>
<feature type="transmembrane region" description="Helical" evidence="14">
    <location>
        <begin position="13"/>
        <end position="32"/>
    </location>
</feature>
<evidence type="ECO:0000256" key="2">
    <source>
        <dbReference type="ARBA" id="ARBA00004651"/>
    </source>
</evidence>
<evidence type="ECO:0000256" key="1">
    <source>
        <dbReference type="ARBA" id="ARBA00003156"/>
    </source>
</evidence>
<dbReference type="AlphaFoldDB" id="A0A1D8GZG9"/>
<organism evidence="15">
    <name type="scientific">Mayetiola destructor</name>
    <name type="common">Hessian fly</name>
    <dbReference type="NCBI Taxonomy" id="39758"/>
    <lineage>
        <taxon>Eukaryota</taxon>
        <taxon>Metazoa</taxon>
        <taxon>Ecdysozoa</taxon>
        <taxon>Arthropoda</taxon>
        <taxon>Hexapoda</taxon>
        <taxon>Insecta</taxon>
        <taxon>Pterygota</taxon>
        <taxon>Neoptera</taxon>
        <taxon>Endopterygota</taxon>
        <taxon>Diptera</taxon>
        <taxon>Nematocera</taxon>
        <taxon>Sciaroidea</taxon>
        <taxon>Cecidomyiidae</taxon>
        <taxon>Mayetiola</taxon>
    </lineage>
</organism>
<evidence type="ECO:0000313" key="15">
    <source>
        <dbReference type="EMBL" id="AOT85638.1"/>
    </source>
</evidence>
<comment type="similarity">
    <text evidence="3">Belongs to the CD36 family.</text>
</comment>
<keyword evidence="8 14" id="KW-1133">Transmembrane helix</keyword>
<evidence type="ECO:0000256" key="13">
    <source>
        <dbReference type="ARBA" id="ARBA00040646"/>
    </source>
</evidence>
<evidence type="ECO:0000256" key="6">
    <source>
        <dbReference type="ARBA" id="ARBA00022692"/>
    </source>
</evidence>
<keyword evidence="12" id="KW-0325">Glycoprotein</keyword>
<evidence type="ECO:0000256" key="7">
    <source>
        <dbReference type="ARBA" id="ARBA00022725"/>
    </source>
</evidence>
<evidence type="ECO:0000256" key="12">
    <source>
        <dbReference type="ARBA" id="ARBA00023180"/>
    </source>
</evidence>
<dbReference type="GO" id="GO:0007608">
    <property type="term" value="P:sensory perception of smell"/>
    <property type="evidence" value="ECO:0007669"/>
    <property type="project" value="UniProtKB-KW"/>
</dbReference>
<dbReference type="PRINTS" id="PR01609">
    <property type="entry name" value="CD36FAMILY"/>
</dbReference>
<reference evidence="15" key="1">
    <citation type="journal article" date="2016" name="Front. Cell. Neurosci.">
        <title>A Sex Pheromone Receptor in the Hessian Fly Mayetiola destructor (Diptera, Cecidomyiidae).</title>
        <authorList>
            <person name="Andersson M.N."/>
            <person name="Corcoran J.A."/>
            <person name="Zhang D.D."/>
            <person name="Hillbur Y."/>
            <person name="Newcomb R.D."/>
            <person name="Lofstedt C."/>
        </authorList>
    </citation>
    <scope>NUCLEOTIDE SEQUENCE</scope>
</reference>
<dbReference type="GO" id="GO:0005044">
    <property type="term" value="F:scavenger receptor activity"/>
    <property type="evidence" value="ECO:0007669"/>
    <property type="project" value="TreeGrafter"/>
</dbReference>
<evidence type="ECO:0000256" key="10">
    <source>
        <dbReference type="ARBA" id="ARBA00023157"/>
    </source>
</evidence>
<keyword evidence="9 14" id="KW-0472">Membrane</keyword>
<accession>A0A1D8GZG9</accession>
<dbReference type="EMBL" id="KX661038">
    <property type="protein sequence ID" value="AOT85638.1"/>
    <property type="molecule type" value="mRNA"/>
</dbReference>
<comment type="function">
    <text evidence="1">Plays an olfactory role that is not restricted to pheromone sensitivity.</text>
</comment>
<dbReference type="PANTHER" id="PTHR11923">
    <property type="entry name" value="SCAVENGER RECEPTOR CLASS B TYPE-1 SR-B1"/>
    <property type="match status" value="1"/>
</dbReference>
<dbReference type="Pfam" id="PF01130">
    <property type="entry name" value="CD36"/>
    <property type="match status" value="1"/>
</dbReference>
<dbReference type="InterPro" id="IPR002159">
    <property type="entry name" value="CD36_fam"/>
</dbReference>
<name>A0A1D8GZG9_MAYDE</name>
<dbReference type="GO" id="GO:0005886">
    <property type="term" value="C:plasma membrane"/>
    <property type="evidence" value="ECO:0007669"/>
    <property type="project" value="UniProtKB-SubCell"/>
</dbReference>